<organism evidence="7 8">
    <name type="scientific">Croceicoccus naphthovorans</name>
    <dbReference type="NCBI Taxonomy" id="1348774"/>
    <lineage>
        <taxon>Bacteria</taxon>
        <taxon>Pseudomonadati</taxon>
        <taxon>Pseudomonadota</taxon>
        <taxon>Alphaproteobacteria</taxon>
        <taxon>Sphingomonadales</taxon>
        <taxon>Erythrobacteraceae</taxon>
        <taxon>Croceicoccus</taxon>
    </lineage>
</organism>
<dbReference type="Gene3D" id="6.20.330.10">
    <property type="match status" value="1"/>
</dbReference>
<sequence length="453" mass="46568">MFNRPLMVTRDRAEIALGVMGPKLNIGALVVSGEESERRPMASLASVAAAARVELDQMPGDASLARRDWDGNVLDPYEVWNGLAVLPVRGTLMAENGLEPFSGATGYDGLSYKLRYAAGDAHVAGVAFDIDSGGGECVDLLELCSQIRSFEKPVAAIIRGTACSAAYAIACSAGVGNVYAPDYARVGHVGAILMHADFSKKLDQDGIAVTMIASGEHKADGNPYQPLGEEIGRKLQGEVDAAAADFIAHVADSRQIDAAAIRAQQARYYTGADSVSQSLVDHVMSWDEAFKHFAQRVNSPASRSGSSAPSGARSARKETAMSNEAPAPAAEQQPGITEAQIAAAKAEGREEGITAGATAERARITELAEMDAGSTISASLGEAIEAGTSAGDFAIGLAKAAKAKQGAALTDVKAEAVPAAALPEGGATAAAPGVKPKANRGADYAQRKAAASA</sequence>
<dbReference type="GO" id="GO:0006508">
    <property type="term" value="P:proteolysis"/>
    <property type="evidence" value="ECO:0007669"/>
    <property type="project" value="UniProtKB-KW"/>
</dbReference>
<dbReference type="STRING" id="1348774.AB433_07545"/>
<dbReference type="Proteomes" id="UP000035287">
    <property type="component" value="Chromosome"/>
</dbReference>
<dbReference type="CDD" id="cd07022">
    <property type="entry name" value="S49_Sppa_36K_type"/>
    <property type="match status" value="1"/>
</dbReference>
<evidence type="ECO:0000256" key="1">
    <source>
        <dbReference type="ARBA" id="ARBA00008683"/>
    </source>
</evidence>
<evidence type="ECO:0000259" key="6">
    <source>
        <dbReference type="Pfam" id="PF01343"/>
    </source>
</evidence>
<dbReference type="InterPro" id="IPR002142">
    <property type="entry name" value="Peptidase_S49"/>
</dbReference>
<keyword evidence="4" id="KW-0720">Serine protease</keyword>
<keyword evidence="2" id="KW-0645">Protease</keyword>
<evidence type="ECO:0000256" key="2">
    <source>
        <dbReference type="ARBA" id="ARBA00022670"/>
    </source>
</evidence>
<evidence type="ECO:0000256" key="3">
    <source>
        <dbReference type="ARBA" id="ARBA00022801"/>
    </source>
</evidence>
<dbReference type="PANTHER" id="PTHR33209:SF1">
    <property type="entry name" value="PEPTIDASE S49 DOMAIN-CONTAINING PROTEIN"/>
    <property type="match status" value="1"/>
</dbReference>
<feature type="compositionally biased region" description="Low complexity" evidence="5">
    <location>
        <begin position="423"/>
        <end position="433"/>
    </location>
</feature>
<protein>
    <recommendedName>
        <fullName evidence="6">Peptidase S49 domain-containing protein</fullName>
    </recommendedName>
</protein>
<name>A0A0G3XGV6_9SPHN</name>
<feature type="domain" description="Peptidase S49" evidence="6">
    <location>
        <begin position="149"/>
        <end position="297"/>
    </location>
</feature>
<gene>
    <name evidence="7" type="ORF">AB433_07545</name>
</gene>
<feature type="region of interest" description="Disordered" evidence="5">
    <location>
        <begin position="423"/>
        <end position="453"/>
    </location>
</feature>
<dbReference type="SUPFAM" id="SSF52096">
    <property type="entry name" value="ClpP/crotonase"/>
    <property type="match status" value="1"/>
</dbReference>
<evidence type="ECO:0000313" key="7">
    <source>
        <dbReference type="EMBL" id="AKM09871.1"/>
    </source>
</evidence>
<dbReference type="KEGG" id="cna:AB433_07545"/>
<feature type="region of interest" description="Disordered" evidence="5">
    <location>
        <begin position="296"/>
        <end position="357"/>
    </location>
</feature>
<dbReference type="InterPro" id="IPR033855">
    <property type="entry name" value="Protein_C"/>
</dbReference>
<comment type="similarity">
    <text evidence="1">Belongs to the peptidase S49 family.</text>
</comment>
<feature type="compositionally biased region" description="Low complexity" evidence="5">
    <location>
        <begin position="324"/>
        <end position="334"/>
    </location>
</feature>
<dbReference type="GO" id="GO:0008236">
    <property type="term" value="F:serine-type peptidase activity"/>
    <property type="evidence" value="ECO:0007669"/>
    <property type="project" value="UniProtKB-KW"/>
</dbReference>
<dbReference type="Gene3D" id="3.90.226.10">
    <property type="entry name" value="2-enoyl-CoA Hydratase, Chain A, domain 1"/>
    <property type="match status" value="1"/>
</dbReference>
<evidence type="ECO:0000256" key="4">
    <source>
        <dbReference type="ARBA" id="ARBA00022825"/>
    </source>
</evidence>
<keyword evidence="8" id="KW-1185">Reference proteome</keyword>
<evidence type="ECO:0000256" key="5">
    <source>
        <dbReference type="SAM" id="MobiDB-lite"/>
    </source>
</evidence>
<keyword evidence="3" id="KW-0378">Hydrolase</keyword>
<proteinExistence type="inferred from homology"/>
<dbReference type="EMBL" id="CP011770">
    <property type="protein sequence ID" value="AKM09871.1"/>
    <property type="molecule type" value="Genomic_DNA"/>
</dbReference>
<reference evidence="7 8" key="1">
    <citation type="submission" date="2015-06" db="EMBL/GenBank/DDBJ databases">
        <authorList>
            <person name="Zeng Y."/>
            <person name="Huang Y."/>
        </authorList>
    </citation>
    <scope>NUCLEOTIDE SEQUENCE [LARGE SCALE GENOMIC DNA]</scope>
    <source>
        <strain evidence="7 8">PQ-2</strain>
    </source>
</reference>
<dbReference type="AlphaFoldDB" id="A0A0G3XGV6"/>
<feature type="compositionally biased region" description="Low complexity" evidence="5">
    <location>
        <begin position="299"/>
        <end position="313"/>
    </location>
</feature>
<dbReference type="PATRIC" id="fig|1348774.3.peg.1582"/>
<dbReference type="Pfam" id="PF01343">
    <property type="entry name" value="Peptidase_S49"/>
    <property type="match status" value="1"/>
</dbReference>
<dbReference type="PANTHER" id="PTHR33209">
    <property type="entry name" value="PROTEASE 4"/>
    <property type="match status" value="1"/>
</dbReference>
<accession>A0A0G3XGV6</accession>
<dbReference type="InterPro" id="IPR029045">
    <property type="entry name" value="ClpP/crotonase-like_dom_sf"/>
</dbReference>
<evidence type="ECO:0000313" key="8">
    <source>
        <dbReference type="Proteomes" id="UP000035287"/>
    </source>
</evidence>